<dbReference type="InterPro" id="IPR050090">
    <property type="entry name" value="Tyrosine_recombinase_XerCD"/>
</dbReference>
<reference evidence="9 10" key="2">
    <citation type="submission" date="2020-06" db="EMBL/GenBank/DDBJ databases">
        <title>Complete Genome Sequence of Clostridium muelleri sp. nov. P21T, an Acid-Alcohol Producing Acetogen Isolated from Old Hay.</title>
        <authorList>
            <person name="Duncan K.E."/>
            <person name="Tanner R.S."/>
        </authorList>
    </citation>
    <scope>NUCLEOTIDE SEQUENCE [LARGE SCALE GENOMIC DNA]</scope>
    <source>
        <strain evidence="9 10">P21</strain>
    </source>
</reference>
<dbReference type="PROSITE" id="PS51900">
    <property type="entry name" value="CB"/>
    <property type="match status" value="1"/>
</dbReference>
<keyword evidence="4 6" id="KW-0238">DNA-binding</keyword>
<dbReference type="Gene3D" id="1.10.443.10">
    <property type="entry name" value="Intergrase catalytic core"/>
    <property type="match status" value="1"/>
</dbReference>
<dbReference type="InterPro" id="IPR010998">
    <property type="entry name" value="Integrase_recombinase_N"/>
</dbReference>
<dbReference type="InterPro" id="IPR013762">
    <property type="entry name" value="Integrase-like_cat_sf"/>
</dbReference>
<comment type="function">
    <text evidence="1">Site-specific tyrosine recombinase, which acts by catalyzing the cutting and rejoining of the recombining DNA molecules.</text>
</comment>
<evidence type="ECO:0000256" key="6">
    <source>
        <dbReference type="PROSITE-ProRule" id="PRU01248"/>
    </source>
</evidence>
<reference evidence="9 10" key="1">
    <citation type="submission" date="2020-04" db="EMBL/GenBank/DDBJ databases">
        <authorList>
            <person name="Doyle D.A."/>
        </authorList>
    </citation>
    <scope>NUCLEOTIDE SEQUENCE [LARGE SCALE GENOMIC DNA]</scope>
    <source>
        <strain evidence="9 10">P21</strain>
    </source>
</reference>
<dbReference type="RefSeq" id="WP_169300089.1">
    <property type="nucleotide sequence ID" value="NZ_JABBNI010000065.1"/>
</dbReference>
<dbReference type="InterPro" id="IPR028259">
    <property type="entry name" value="AP2-like_int_N"/>
</dbReference>
<evidence type="ECO:0000256" key="5">
    <source>
        <dbReference type="ARBA" id="ARBA00023172"/>
    </source>
</evidence>
<dbReference type="GO" id="GO:0006310">
    <property type="term" value="P:DNA recombination"/>
    <property type="evidence" value="ECO:0007669"/>
    <property type="project" value="UniProtKB-KW"/>
</dbReference>
<evidence type="ECO:0000256" key="3">
    <source>
        <dbReference type="ARBA" id="ARBA00022908"/>
    </source>
</evidence>
<dbReference type="Pfam" id="PF00589">
    <property type="entry name" value="Phage_integrase"/>
    <property type="match status" value="1"/>
</dbReference>
<gene>
    <name evidence="9" type="ORF">HBE96_23315</name>
</gene>
<keyword evidence="10" id="KW-1185">Reference proteome</keyword>
<dbReference type="Proteomes" id="UP000537131">
    <property type="component" value="Unassembled WGS sequence"/>
</dbReference>
<evidence type="ECO:0000313" key="9">
    <source>
        <dbReference type="EMBL" id="NMM65510.1"/>
    </source>
</evidence>
<proteinExistence type="inferred from homology"/>
<dbReference type="InterPro" id="IPR044068">
    <property type="entry name" value="CB"/>
</dbReference>
<organism evidence="9 10">
    <name type="scientific">Clostridium muellerianum</name>
    <dbReference type="NCBI Taxonomy" id="2716538"/>
    <lineage>
        <taxon>Bacteria</taxon>
        <taxon>Bacillati</taxon>
        <taxon>Bacillota</taxon>
        <taxon>Clostridia</taxon>
        <taxon>Eubacteriales</taxon>
        <taxon>Clostridiaceae</taxon>
        <taxon>Clostridium</taxon>
    </lineage>
</organism>
<evidence type="ECO:0000259" key="7">
    <source>
        <dbReference type="PROSITE" id="PS51898"/>
    </source>
</evidence>
<dbReference type="PANTHER" id="PTHR30349">
    <property type="entry name" value="PHAGE INTEGRASE-RELATED"/>
    <property type="match status" value="1"/>
</dbReference>
<dbReference type="EMBL" id="JABBNI010000065">
    <property type="protein sequence ID" value="NMM65510.1"/>
    <property type="molecule type" value="Genomic_DNA"/>
</dbReference>
<comment type="similarity">
    <text evidence="2">Belongs to the 'phage' integrase family.</text>
</comment>
<sequence>MAAFKQITALGKTTWTSKFYYKDWKGERKQKKKEGFLTKREANEFERDFLDKVGSKSDMLFSSLYEHYLEYCESRLKPTTLANKKVLIELKILPYFKDMTISTVEVATVMKWQNELIKQDYAGTYLKTIHNQLSAIFNFATKYYKLGSNPARLCGSMGKKNAEAMSFYTVAEFKLFIRAFDEKPMSKLMLETLFWTGIRSGELLALTPSDFDFEANTLSVNKNYARYNREDLILQPKTPKSKRIIALPESLSDSLREYMNKLYGIQPTDRLFPVTKSLLTIEMKRGSQKSGLKKIRVHDLRHSHASLLIEMGFSPLLIAERLGHERVETTLETYSHLYPHKQTEVATQLQKLIRG</sequence>
<evidence type="ECO:0000256" key="1">
    <source>
        <dbReference type="ARBA" id="ARBA00003283"/>
    </source>
</evidence>
<dbReference type="SUPFAM" id="SSF56349">
    <property type="entry name" value="DNA breaking-rejoining enzymes"/>
    <property type="match status" value="1"/>
</dbReference>
<dbReference type="Gene3D" id="1.10.150.130">
    <property type="match status" value="1"/>
</dbReference>
<feature type="domain" description="Tyr recombinase" evidence="7">
    <location>
        <begin position="163"/>
        <end position="347"/>
    </location>
</feature>
<dbReference type="GO" id="GO:0015074">
    <property type="term" value="P:DNA integration"/>
    <property type="evidence" value="ECO:0007669"/>
    <property type="project" value="UniProtKB-KW"/>
</dbReference>
<evidence type="ECO:0000256" key="4">
    <source>
        <dbReference type="ARBA" id="ARBA00023125"/>
    </source>
</evidence>
<dbReference type="PROSITE" id="PS51898">
    <property type="entry name" value="TYR_RECOMBINASE"/>
    <property type="match status" value="1"/>
</dbReference>
<evidence type="ECO:0000313" key="10">
    <source>
        <dbReference type="Proteomes" id="UP000537131"/>
    </source>
</evidence>
<name>A0A7Y0EL87_9CLOT</name>
<evidence type="ECO:0000256" key="2">
    <source>
        <dbReference type="ARBA" id="ARBA00008857"/>
    </source>
</evidence>
<dbReference type="InterPro" id="IPR002104">
    <property type="entry name" value="Integrase_catalytic"/>
</dbReference>
<dbReference type="PANTHER" id="PTHR30349:SF64">
    <property type="entry name" value="PROPHAGE INTEGRASE INTD-RELATED"/>
    <property type="match status" value="1"/>
</dbReference>
<dbReference type="CDD" id="cd01189">
    <property type="entry name" value="INT_ICEBs1_C_like"/>
    <property type="match status" value="1"/>
</dbReference>
<keyword evidence="5" id="KW-0233">DNA recombination</keyword>
<dbReference type="AlphaFoldDB" id="A0A7Y0EL87"/>
<dbReference type="InterPro" id="IPR004107">
    <property type="entry name" value="Integrase_SAM-like_N"/>
</dbReference>
<protein>
    <submittedName>
        <fullName evidence="9">Site-specific integrase</fullName>
    </submittedName>
</protein>
<dbReference type="Pfam" id="PF14657">
    <property type="entry name" value="Arm-DNA-bind_4"/>
    <property type="match status" value="1"/>
</dbReference>
<feature type="domain" description="Core-binding (CB)" evidence="8">
    <location>
        <begin position="59"/>
        <end position="141"/>
    </location>
</feature>
<dbReference type="InterPro" id="IPR011010">
    <property type="entry name" value="DNA_brk_join_enz"/>
</dbReference>
<accession>A0A7Y0EL87</accession>
<dbReference type="Pfam" id="PF14659">
    <property type="entry name" value="Phage_int_SAM_3"/>
    <property type="match status" value="1"/>
</dbReference>
<evidence type="ECO:0000259" key="8">
    <source>
        <dbReference type="PROSITE" id="PS51900"/>
    </source>
</evidence>
<dbReference type="GO" id="GO:0003677">
    <property type="term" value="F:DNA binding"/>
    <property type="evidence" value="ECO:0007669"/>
    <property type="project" value="UniProtKB-UniRule"/>
</dbReference>
<keyword evidence="3" id="KW-0229">DNA integration</keyword>
<comment type="caution">
    <text evidence="9">The sequence shown here is derived from an EMBL/GenBank/DDBJ whole genome shotgun (WGS) entry which is preliminary data.</text>
</comment>